<gene>
    <name evidence="2" type="ORF">WA026_023822</name>
</gene>
<evidence type="ECO:0000313" key="3">
    <source>
        <dbReference type="Proteomes" id="UP001431783"/>
    </source>
</evidence>
<evidence type="ECO:0000313" key="2">
    <source>
        <dbReference type="EMBL" id="KAK9882935.1"/>
    </source>
</evidence>
<keyword evidence="3" id="KW-1185">Reference proteome</keyword>
<organism evidence="2 3">
    <name type="scientific">Henosepilachna vigintioctopunctata</name>
    <dbReference type="NCBI Taxonomy" id="420089"/>
    <lineage>
        <taxon>Eukaryota</taxon>
        <taxon>Metazoa</taxon>
        <taxon>Ecdysozoa</taxon>
        <taxon>Arthropoda</taxon>
        <taxon>Hexapoda</taxon>
        <taxon>Insecta</taxon>
        <taxon>Pterygota</taxon>
        <taxon>Neoptera</taxon>
        <taxon>Endopterygota</taxon>
        <taxon>Coleoptera</taxon>
        <taxon>Polyphaga</taxon>
        <taxon>Cucujiformia</taxon>
        <taxon>Coccinelloidea</taxon>
        <taxon>Coccinellidae</taxon>
        <taxon>Epilachninae</taxon>
        <taxon>Epilachnini</taxon>
        <taxon>Henosepilachna</taxon>
    </lineage>
</organism>
<feature type="region of interest" description="Disordered" evidence="1">
    <location>
        <begin position="1"/>
        <end position="64"/>
    </location>
</feature>
<accession>A0AAW1USK7</accession>
<dbReference type="Proteomes" id="UP001431783">
    <property type="component" value="Unassembled WGS sequence"/>
</dbReference>
<feature type="compositionally biased region" description="Pro residues" evidence="1">
    <location>
        <begin position="51"/>
        <end position="64"/>
    </location>
</feature>
<name>A0AAW1USK7_9CUCU</name>
<comment type="caution">
    <text evidence="2">The sequence shown here is derived from an EMBL/GenBank/DDBJ whole genome shotgun (WGS) entry which is preliminary data.</text>
</comment>
<sequence length="64" mass="6330">VEASPVLPQPICRNPVPPVGGPPPLPGSEIPRPPPPPGTAANTPTVFSGVPNPPPPAAPQPPIV</sequence>
<feature type="non-terminal residue" evidence="2">
    <location>
        <position position="1"/>
    </location>
</feature>
<protein>
    <submittedName>
        <fullName evidence="2">Uncharacterized protein</fullName>
    </submittedName>
</protein>
<feature type="compositionally biased region" description="Pro residues" evidence="1">
    <location>
        <begin position="15"/>
        <end position="38"/>
    </location>
</feature>
<reference evidence="2 3" key="1">
    <citation type="submission" date="2023-03" db="EMBL/GenBank/DDBJ databases">
        <title>Genome insight into feeding habits of ladybird beetles.</title>
        <authorList>
            <person name="Li H.-S."/>
            <person name="Huang Y.-H."/>
            <person name="Pang H."/>
        </authorList>
    </citation>
    <scope>NUCLEOTIDE SEQUENCE [LARGE SCALE GENOMIC DNA]</scope>
    <source>
        <strain evidence="2">SYSU_2023b</strain>
        <tissue evidence="2">Whole body</tissue>
    </source>
</reference>
<dbReference type="EMBL" id="JARQZJ010000089">
    <property type="protein sequence ID" value="KAK9882935.1"/>
    <property type="molecule type" value="Genomic_DNA"/>
</dbReference>
<proteinExistence type="predicted"/>
<evidence type="ECO:0000256" key="1">
    <source>
        <dbReference type="SAM" id="MobiDB-lite"/>
    </source>
</evidence>
<dbReference type="AlphaFoldDB" id="A0AAW1USK7"/>